<dbReference type="Gene3D" id="3.10.120.10">
    <property type="entry name" value="Cytochrome b5-like heme/steroid binding domain"/>
    <property type="match status" value="1"/>
</dbReference>
<dbReference type="InterPro" id="IPR008333">
    <property type="entry name" value="Cbr1-like_FAD-bd_dom"/>
</dbReference>
<dbReference type="SUPFAM" id="SSF49764">
    <property type="entry name" value="HSP20-like chaperones"/>
    <property type="match status" value="1"/>
</dbReference>
<dbReference type="FunCoup" id="A0A1V9Y3Q5">
    <property type="interactions" value="1249"/>
</dbReference>
<dbReference type="InterPro" id="IPR017927">
    <property type="entry name" value="FAD-bd_FR_type"/>
</dbReference>
<organism evidence="9 10">
    <name type="scientific">Tropilaelaps mercedesae</name>
    <dbReference type="NCBI Taxonomy" id="418985"/>
    <lineage>
        <taxon>Eukaryota</taxon>
        <taxon>Metazoa</taxon>
        <taxon>Ecdysozoa</taxon>
        <taxon>Arthropoda</taxon>
        <taxon>Chelicerata</taxon>
        <taxon>Arachnida</taxon>
        <taxon>Acari</taxon>
        <taxon>Parasitiformes</taxon>
        <taxon>Mesostigmata</taxon>
        <taxon>Gamasina</taxon>
        <taxon>Dermanyssoidea</taxon>
        <taxon>Laelapidae</taxon>
        <taxon>Tropilaelaps</taxon>
    </lineage>
</organism>
<dbReference type="InterPro" id="IPR007052">
    <property type="entry name" value="CS_dom"/>
</dbReference>
<dbReference type="CDD" id="cd06183">
    <property type="entry name" value="cyt_b5_reduct_like"/>
    <property type="match status" value="1"/>
</dbReference>
<dbReference type="Gene3D" id="3.40.50.80">
    <property type="entry name" value="Nucleotide-binding domain of ferredoxin-NADP reductase (FNR) module"/>
    <property type="match status" value="1"/>
</dbReference>
<dbReference type="SUPFAM" id="SSF52343">
    <property type="entry name" value="Ferredoxin reductase-like, C-terminal NADP-linked domain"/>
    <property type="match status" value="1"/>
</dbReference>
<feature type="binding site" evidence="5">
    <location>
        <position position="223"/>
    </location>
    <ligand>
        <name>FAD</name>
        <dbReference type="ChEBI" id="CHEBI:57692"/>
    </ligand>
</feature>
<evidence type="ECO:0000256" key="2">
    <source>
        <dbReference type="ARBA" id="ARBA00022630"/>
    </source>
</evidence>
<feature type="binding site" evidence="5">
    <location>
        <position position="251"/>
    </location>
    <ligand>
        <name>FAD</name>
        <dbReference type="ChEBI" id="CHEBI:57692"/>
    </ligand>
</feature>
<feature type="binding site" evidence="5">
    <location>
        <position position="258"/>
    </location>
    <ligand>
        <name>FAD</name>
        <dbReference type="ChEBI" id="CHEBI:57692"/>
    </ligand>
</feature>
<dbReference type="PROSITE" id="PS51384">
    <property type="entry name" value="FAD_FR"/>
    <property type="match status" value="1"/>
</dbReference>
<dbReference type="Gene3D" id="2.60.40.790">
    <property type="match status" value="1"/>
</dbReference>
<name>A0A1V9Y3Q5_9ACAR</name>
<dbReference type="InterPro" id="IPR017938">
    <property type="entry name" value="Riboflavin_synthase-like_b-brl"/>
</dbReference>
<dbReference type="Pfam" id="PF00175">
    <property type="entry name" value="NAD_binding_1"/>
    <property type="match status" value="1"/>
</dbReference>
<evidence type="ECO:0000256" key="5">
    <source>
        <dbReference type="PIRSR" id="PIRSR601834-1"/>
    </source>
</evidence>
<evidence type="ECO:0000256" key="6">
    <source>
        <dbReference type="SAM" id="MobiDB-lite"/>
    </source>
</evidence>
<evidence type="ECO:0000256" key="1">
    <source>
        <dbReference type="ARBA" id="ARBA00001974"/>
    </source>
</evidence>
<feature type="binding site" evidence="5">
    <location>
        <position position="249"/>
    </location>
    <ligand>
        <name>FAD</name>
        <dbReference type="ChEBI" id="CHEBI:57692"/>
    </ligand>
</feature>
<comment type="caution">
    <text evidence="9">The sequence shown here is derived from an EMBL/GenBank/DDBJ whole genome shotgun (WGS) entry which is preliminary data.</text>
</comment>
<dbReference type="SUPFAM" id="SSF55856">
    <property type="entry name" value="Cytochrome b5-like heme/steroid binding domain"/>
    <property type="match status" value="1"/>
</dbReference>
<gene>
    <name evidence="9" type="ORF">BIW11_00006</name>
</gene>
<dbReference type="PROSITE" id="PS51203">
    <property type="entry name" value="CS"/>
    <property type="match status" value="1"/>
</dbReference>
<dbReference type="STRING" id="418985.A0A1V9Y3Q5"/>
<evidence type="ECO:0000259" key="7">
    <source>
        <dbReference type="PROSITE" id="PS51203"/>
    </source>
</evidence>
<accession>A0A1V9Y3Q5</accession>
<dbReference type="InterPro" id="IPR036400">
    <property type="entry name" value="Cyt_B5-like_heme/steroid_sf"/>
</dbReference>
<dbReference type="AlphaFoldDB" id="A0A1V9Y3Q5"/>
<evidence type="ECO:0000256" key="3">
    <source>
        <dbReference type="ARBA" id="ARBA00022827"/>
    </source>
</evidence>
<proteinExistence type="predicted"/>
<dbReference type="Proteomes" id="UP000192247">
    <property type="component" value="Unassembled WGS sequence"/>
</dbReference>
<dbReference type="InterPro" id="IPR008978">
    <property type="entry name" value="HSP20-like_chaperone"/>
</dbReference>
<dbReference type="EMBL" id="MNPL01000072">
    <property type="protein sequence ID" value="OQR80364.1"/>
    <property type="molecule type" value="Genomic_DNA"/>
</dbReference>
<keyword evidence="2 5" id="KW-0285">Flavoprotein</keyword>
<keyword evidence="4" id="KW-0560">Oxidoreductase</keyword>
<evidence type="ECO:0000256" key="4">
    <source>
        <dbReference type="ARBA" id="ARBA00023002"/>
    </source>
</evidence>
<dbReference type="InterPro" id="IPR001433">
    <property type="entry name" value="OxRdtase_FAD/NAD-bd"/>
</dbReference>
<feature type="domain" description="CS" evidence="7">
    <location>
        <begin position="59"/>
        <end position="152"/>
    </location>
</feature>
<sequence>MRGVGSDATDLFNQVHAWVNYESMLGKCLVGKLVRSPGSTSPKKTPLEAAMAAPKKPPKPQFSMDWSQDDCTISVIVKCKTEEVLEKDSIAVDVQERKFRLKIKVGLWIYFVVKNLVHEVYLDCNVCVNPKQKIVTVRLVKTSPSISWDSLGAAAQEDSDLIAAKDYQPRRFFRKVKFTAREQITHDTYLFTFEMPKGTLIFVPVGQHVSLRVPLEDGSMLTRSYTPVVQSMEAAAGTPQGDGQKIHLIIKIYDKGQMTQKLDSMSIGDEILMADSVGTFVVHRYSEIESLVLLGAGTGFTPMVRMILWTIYNCKNMFIHDIILSEADDSWTGKTGRVRSELLRDTIPSEKDGRLLIGICGPPPFTAAAARLLQEAGYTSAVIHRFES</sequence>
<protein>
    <submittedName>
        <fullName evidence="9">Cytochrome b5 reductase 4-like</fullName>
    </submittedName>
</protein>
<feature type="domain" description="FAD-binding FR-type" evidence="8">
    <location>
        <begin position="171"/>
        <end position="283"/>
    </location>
</feature>
<dbReference type="InParanoid" id="A0A1V9Y3Q5"/>
<feature type="binding site" evidence="5">
    <location>
        <position position="301"/>
    </location>
    <ligand>
        <name>FAD</name>
        <dbReference type="ChEBI" id="CHEBI:57692"/>
    </ligand>
</feature>
<dbReference type="Pfam" id="PF00970">
    <property type="entry name" value="FAD_binding_6"/>
    <property type="match status" value="1"/>
</dbReference>
<dbReference type="PANTHER" id="PTHR19370">
    <property type="entry name" value="NADH-CYTOCHROME B5 REDUCTASE"/>
    <property type="match status" value="1"/>
</dbReference>
<feature type="region of interest" description="Disordered" evidence="6">
    <location>
        <begin position="37"/>
        <end position="62"/>
    </location>
</feature>
<dbReference type="CDD" id="cd06463">
    <property type="entry name" value="p23_like"/>
    <property type="match status" value="1"/>
</dbReference>
<keyword evidence="3 5" id="KW-0274">FAD</keyword>
<dbReference type="SUPFAM" id="SSF63380">
    <property type="entry name" value="Riboflavin synthase domain-like"/>
    <property type="match status" value="1"/>
</dbReference>
<evidence type="ECO:0000313" key="9">
    <source>
        <dbReference type="EMBL" id="OQR80364.1"/>
    </source>
</evidence>
<dbReference type="PRINTS" id="PR00406">
    <property type="entry name" value="CYTB5RDTASE"/>
</dbReference>
<evidence type="ECO:0000259" key="8">
    <source>
        <dbReference type="PROSITE" id="PS51384"/>
    </source>
</evidence>
<reference evidence="9 10" key="1">
    <citation type="journal article" date="2017" name="Gigascience">
        <title>Draft genome of the honey bee ectoparasitic mite, Tropilaelaps mercedesae, is shaped by the parasitic life history.</title>
        <authorList>
            <person name="Dong X."/>
            <person name="Armstrong S.D."/>
            <person name="Xia D."/>
            <person name="Makepeace B.L."/>
            <person name="Darby A.C."/>
            <person name="Kadowaki T."/>
        </authorList>
    </citation>
    <scope>NUCLEOTIDE SEQUENCE [LARGE SCALE GENOMIC DNA]</scope>
    <source>
        <strain evidence="9">Wuxi-XJTLU</strain>
    </source>
</reference>
<dbReference type="GO" id="GO:0016491">
    <property type="term" value="F:oxidoreductase activity"/>
    <property type="evidence" value="ECO:0007669"/>
    <property type="project" value="UniProtKB-KW"/>
</dbReference>
<dbReference type="OrthoDB" id="260519at2759"/>
<dbReference type="PANTHER" id="PTHR19370:SF185">
    <property type="entry name" value="NADH-CYTOCHROME B5 REDUCTASE"/>
    <property type="match status" value="1"/>
</dbReference>
<dbReference type="InterPro" id="IPR039261">
    <property type="entry name" value="FNR_nucleotide-bd"/>
</dbReference>
<keyword evidence="10" id="KW-1185">Reference proteome</keyword>
<comment type="cofactor">
    <cofactor evidence="1 5">
        <name>FAD</name>
        <dbReference type="ChEBI" id="CHEBI:57692"/>
    </cofactor>
</comment>
<evidence type="ECO:0000313" key="10">
    <source>
        <dbReference type="Proteomes" id="UP000192247"/>
    </source>
</evidence>
<dbReference type="GO" id="GO:0005739">
    <property type="term" value="C:mitochondrion"/>
    <property type="evidence" value="ECO:0007669"/>
    <property type="project" value="TreeGrafter"/>
</dbReference>
<dbReference type="GO" id="GO:0071949">
    <property type="term" value="F:FAD binding"/>
    <property type="evidence" value="ECO:0007669"/>
    <property type="project" value="TreeGrafter"/>
</dbReference>
<dbReference type="InterPro" id="IPR001834">
    <property type="entry name" value="CBR-like"/>
</dbReference>
<dbReference type="Gene3D" id="2.40.30.10">
    <property type="entry name" value="Translation factors"/>
    <property type="match status" value="1"/>
</dbReference>
<feature type="binding site" evidence="5">
    <location>
        <position position="225"/>
    </location>
    <ligand>
        <name>FAD</name>
        <dbReference type="ChEBI" id="CHEBI:57692"/>
    </ligand>
</feature>